<keyword evidence="2" id="KW-1133">Transmembrane helix</keyword>
<sequence length="323" mass="33293">MSDSDLFISNGTCYFATNRKAAETFIPCGNAANAAYTCCLKGDVCLEGSVCFHPDGNSGGTTYIAGCTDPGFGSVAGACPHKGKFADQQIVGLVRCQDSDDNSKPDELWAGCTGDAAKTEMTGVPPPCSCSDPDYQGLFRQKPTIEAVATLPTALGQTVLFVKGHEPSPSFKQTTSPRTGDGFSTVALSSTITVIVPSHTGSPLVKTAHITSSASFTPTDVPVSAAKASDGSDHGLPTGAKAGIAVGVILAVLVSSAIFFLAMTMQRRRRKLSGDINRAAATKPRPPTEDNIPGPMTAAREPSPLPLPLPPLGPTAIAPAARR</sequence>
<dbReference type="AlphaFoldDB" id="A0AAW0QH67"/>
<evidence type="ECO:0000256" key="1">
    <source>
        <dbReference type="SAM" id="MobiDB-lite"/>
    </source>
</evidence>
<comment type="caution">
    <text evidence="3">The sequence shown here is derived from an EMBL/GenBank/DDBJ whole genome shotgun (WGS) entry which is preliminary data.</text>
</comment>
<accession>A0AAW0QH67</accession>
<keyword evidence="4" id="KW-1185">Reference proteome</keyword>
<evidence type="ECO:0000313" key="4">
    <source>
        <dbReference type="Proteomes" id="UP001392437"/>
    </source>
</evidence>
<gene>
    <name evidence="3" type="ORF">PG999_008731</name>
</gene>
<keyword evidence="2" id="KW-0472">Membrane</keyword>
<organism evidence="3 4">
    <name type="scientific">Apiospora kogelbergensis</name>
    <dbReference type="NCBI Taxonomy" id="1337665"/>
    <lineage>
        <taxon>Eukaryota</taxon>
        <taxon>Fungi</taxon>
        <taxon>Dikarya</taxon>
        <taxon>Ascomycota</taxon>
        <taxon>Pezizomycotina</taxon>
        <taxon>Sordariomycetes</taxon>
        <taxon>Xylariomycetidae</taxon>
        <taxon>Amphisphaeriales</taxon>
        <taxon>Apiosporaceae</taxon>
        <taxon>Apiospora</taxon>
    </lineage>
</organism>
<reference evidence="3 4" key="1">
    <citation type="submission" date="2023-01" db="EMBL/GenBank/DDBJ databases">
        <title>Analysis of 21 Apiospora genomes using comparative genomics revels a genus with tremendous synthesis potential of carbohydrate active enzymes and secondary metabolites.</title>
        <authorList>
            <person name="Sorensen T."/>
        </authorList>
    </citation>
    <scope>NUCLEOTIDE SEQUENCE [LARGE SCALE GENOMIC DNA]</scope>
    <source>
        <strain evidence="3 4">CBS 117206</strain>
    </source>
</reference>
<dbReference type="Proteomes" id="UP001392437">
    <property type="component" value="Unassembled WGS sequence"/>
</dbReference>
<feature type="region of interest" description="Disordered" evidence="1">
    <location>
        <begin position="274"/>
        <end position="323"/>
    </location>
</feature>
<feature type="transmembrane region" description="Helical" evidence="2">
    <location>
        <begin position="242"/>
        <end position="263"/>
    </location>
</feature>
<dbReference type="CDD" id="cd12087">
    <property type="entry name" value="TM_EGFR-like"/>
    <property type="match status" value="1"/>
</dbReference>
<dbReference type="EMBL" id="JAQQWP010000008">
    <property type="protein sequence ID" value="KAK8105372.1"/>
    <property type="molecule type" value="Genomic_DNA"/>
</dbReference>
<evidence type="ECO:0000313" key="3">
    <source>
        <dbReference type="EMBL" id="KAK8105372.1"/>
    </source>
</evidence>
<keyword evidence="2" id="KW-0812">Transmembrane</keyword>
<feature type="compositionally biased region" description="Pro residues" evidence="1">
    <location>
        <begin position="303"/>
        <end position="313"/>
    </location>
</feature>
<proteinExistence type="predicted"/>
<protein>
    <submittedName>
        <fullName evidence="3">Uncharacterized protein</fullName>
    </submittedName>
</protein>
<evidence type="ECO:0000256" key="2">
    <source>
        <dbReference type="SAM" id="Phobius"/>
    </source>
</evidence>
<name>A0AAW0QH67_9PEZI</name>
<feature type="compositionally biased region" description="Low complexity" evidence="1">
    <location>
        <begin position="314"/>
        <end position="323"/>
    </location>
</feature>